<dbReference type="Proteomes" id="UP000053558">
    <property type="component" value="Unassembled WGS sequence"/>
</dbReference>
<dbReference type="GeneID" id="19206771"/>
<protein>
    <submittedName>
        <fullName evidence="1">Uncharacterized protein</fullName>
    </submittedName>
</protein>
<dbReference type="AlphaFoldDB" id="R7SCY2"/>
<name>R7SCY2_CONPW</name>
<dbReference type="PANTHER" id="PTHR33050">
    <property type="entry name" value="REVERSE TRANSCRIPTASE DOMAIN-CONTAINING PROTEIN"/>
    <property type="match status" value="1"/>
</dbReference>
<feature type="non-terminal residue" evidence="1">
    <location>
        <position position="1"/>
    </location>
</feature>
<dbReference type="eggNOG" id="ENOG502S0CW">
    <property type="taxonomic scope" value="Eukaryota"/>
</dbReference>
<evidence type="ECO:0000313" key="1">
    <source>
        <dbReference type="EMBL" id="EIW74036.1"/>
    </source>
</evidence>
<proteinExistence type="predicted"/>
<reference evidence="2" key="1">
    <citation type="journal article" date="2012" name="Science">
        <title>The Paleozoic origin of enzymatic lignin decomposition reconstructed from 31 fungal genomes.</title>
        <authorList>
            <person name="Floudas D."/>
            <person name="Binder M."/>
            <person name="Riley R."/>
            <person name="Barry K."/>
            <person name="Blanchette R.A."/>
            <person name="Henrissat B."/>
            <person name="Martinez A.T."/>
            <person name="Otillar R."/>
            <person name="Spatafora J.W."/>
            <person name="Yadav J.S."/>
            <person name="Aerts A."/>
            <person name="Benoit I."/>
            <person name="Boyd A."/>
            <person name="Carlson A."/>
            <person name="Copeland A."/>
            <person name="Coutinho P.M."/>
            <person name="de Vries R.P."/>
            <person name="Ferreira P."/>
            <person name="Findley K."/>
            <person name="Foster B."/>
            <person name="Gaskell J."/>
            <person name="Glotzer D."/>
            <person name="Gorecki P."/>
            <person name="Heitman J."/>
            <person name="Hesse C."/>
            <person name="Hori C."/>
            <person name="Igarashi K."/>
            <person name="Jurgens J.A."/>
            <person name="Kallen N."/>
            <person name="Kersten P."/>
            <person name="Kohler A."/>
            <person name="Kuees U."/>
            <person name="Kumar T.K.A."/>
            <person name="Kuo A."/>
            <person name="LaButti K."/>
            <person name="Larrondo L.F."/>
            <person name="Lindquist E."/>
            <person name="Ling A."/>
            <person name="Lombard V."/>
            <person name="Lucas S."/>
            <person name="Lundell T."/>
            <person name="Martin R."/>
            <person name="McLaughlin D.J."/>
            <person name="Morgenstern I."/>
            <person name="Morin E."/>
            <person name="Murat C."/>
            <person name="Nagy L.G."/>
            <person name="Nolan M."/>
            <person name="Ohm R.A."/>
            <person name="Patyshakuliyeva A."/>
            <person name="Rokas A."/>
            <person name="Ruiz-Duenas F.J."/>
            <person name="Sabat G."/>
            <person name="Salamov A."/>
            <person name="Samejima M."/>
            <person name="Schmutz J."/>
            <person name="Slot J.C."/>
            <person name="St John F."/>
            <person name="Stenlid J."/>
            <person name="Sun H."/>
            <person name="Sun S."/>
            <person name="Syed K."/>
            <person name="Tsang A."/>
            <person name="Wiebenga A."/>
            <person name="Young D."/>
            <person name="Pisabarro A."/>
            <person name="Eastwood D.C."/>
            <person name="Martin F."/>
            <person name="Cullen D."/>
            <person name="Grigoriev I.V."/>
            <person name="Hibbett D.S."/>
        </authorList>
    </citation>
    <scope>NUCLEOTIDE SEQUENCE [LARGE SCALE GENOMIC DNA]</scope>
    <source>
        <strain evidence="2">RWD-64-598 SS2</strain>
    </source>
</reference>
<dbReference type="OrthoDB" id="198652at2759"/>
<gene>
    <name evidence="1" type="ORF">CONPUDRAFT_34380</name>
</gene>
<dbReference type="RefSeq" id="XP_007775734.1">
    <property type="nucleotide sequence ID" value="XM_007777544.1"/>
</dbReference>
<dbReference type="OMA" id="WIAINKE"/>
<evidence type="ECO:0000313" key="2">
    <source>
        <dbReference type="Proteomes" id="UP000053558"/>
    </source>
</evidence>
<keyword evidence="2" id="KW-1185">Reference proteome</keyword>
<dbReference type="EMBL" id="JH711595">
    <property type="protein sequence ID" value="EIW74036.1"/>
    <property type="molecule type" value="Genomic_DNA"/>
</dbReference>
<dbReference type="KEGG" id="cput:CONPUDRAFT_34380"/>
<organism evidence="1 2">
    <name type="scientific">Coniophora puteana (strain RWD-64-598)</name>
    <name type="common">Brown rot fungus</name>
    <dbReference type="NCBI Taxonomy" id="741705"/>
    <lineage>
        <taxon>Eukaryota</taxon>
        <taxon>Fungi</taxon>
        <taxon>Dikarya</taxon>
        <taxon>Basidiomycota</taxon>
        <taxon>Agaricomycotina</taxon>
        <taxon>Agaricomycetes</taxon>
        <taxon>Agaricomycetidae</taxon>
        <taxon>Boletales</taxon>
        <taxon>Coniophorineae</taxon>
        <taxon>Coniophoraceae</taxon>
        <taxon>Coniophora</taxon>
    </lineage>
</organism>
<accession>R7SCY2</accession>
<sequence>FLYVDDDHGAERPLNLRIYQPYARVFPAGQALTLELWDEVRTPHEEKKQINGSVLTIIGFLVDAINMSATLPDEKRKILIQTIEAFAHVGLRPTVRECQQLTGHVNWSLNVFPLIRPCLCALYDKLVGKNQPNATVWTNKAIVDDLLWGLTHLRSLPGVFFFDSVQWD</sequence>
<dbReference type="InterPro" id="IPR052055">
    <property type="entry name" value="Hepadnavirus_pol/RT"/>
</dbReference>
<dbReference type="PANTHER" id="PTHR33050:SF7">
    <property type="entry name" value="RIBONUCLEASE H"/>
    <property type="match status" value="1"/>
</dbReference>
<feature type="non-terminal residue" evidence="1">
    <location>
        <position position="168"/>
    </location>
</feature>